<proteinExistence type="predicted"/>
<dbReference type="Proteomes" id="UP000254720">
    <property type="component" value="Unassembled WGS sequence"/>
</dbReference>
<dbReference type="RefSeq" id="WP_147277497.1">
    <property type="nucleotide sequence ID" value="NZ_LR699114.1"/>
</dbReference>
<dbReference type="EMBL" id="QQAX01000017">
    <property type="protein sequence ID" value="RDI41799.1"/>
    <property type="molecule type" value="Genomic_DNA"/>
</dbReference>
<feature type="compositionally biased region" description="Basic residues" evidence="1">
    <location>
        <begin position="82"/>
        <end position="96"/>
    </location>
</feature>
<organism evidence="2 3">
    <name type="scientific">Aquicella lusitana</name>
    <dbReference type="NCBI Taxonomy" id="254246"/>
    <lineage>
        <taxon>Bacteria</taxon>
        <taxon>Pseudomonadati</taxon>
        <taxon>Pseudomonadota</taxon>
        <taxon>Gammaproteobacteria</taxon>
        <taxon>Legionellales</taxon>
        <taxon>Coxiellaceae</taxon>
        <taxon>Aquicella</taxon>
    </lineage>
</organism>
<gene>
    <name evidence="2" type="ORF">C8D86_11715</name>
</gene>
<dbReference type="AlphaFoldDB" id="A0A370GFA9"/>
<evidence type="ECO:0000313" key="2">
    <source>
        <dbReference type="EMBL" id="RDI41799.1"/>
    </source>
</evidence>
<sequence length="105" mass="11809">MMICSLLIKLLISRWREPLCTFQLLAALSSRLLPHIAHPTLAEFTLALAELSSVLALIVIPLLLRGDKTQVRGNKVQVQVTKSRHKMTKSKSRVTHQKLNTRATD</sequence>
<reference evidence="2 3" key="1">
    <citation type="submission" date="2018-07" db="EMBL/GenBank/DDBJ databases">
        <title>Genomic Encyclopedia of Type Strains, Phase IV (KMG-IV): sequencing the most valuable type-strain genomes for metagenomic binning, comparative biology and taxonomic classification.</title>
        <authorList>
            <person name="Goeker M."/>
        </authorList>
    </citation>
    <scope>NUCLEOTIDE SEQUENCE [LARGE SCALE GENOMIC DNA]</scope>
    <source>
        <strain evidence="2 3">DSM 16500</strain>
    </source>
</reference>
<accession>A0A370GFA9</accession>
<protein>
    <submittedName>
        <fullName evidence="2">Uncharacterized protein</fullName>
    </submittedName>
</protein>
<name>A0A370GFA9_9COXI</name>
<keyword evidence="3" id="KW-1185">Reference proteome</keyword>
<feature type="region of interest" description="Disordered" evidence="1">
    <location>
        <begin position="75"/>
        <end position="105"/>
    </location>
</feature>
<evidence type="ECO:0000313" key="3">
    <source>
        <dbReference type="Proteomes" id="UP000254720"/>
    </source>
</evidence>
<comment type="caution">
    <text evidence="2">The sequence shown here is derived from an EMBL/GenBank/DDBJ whole genome shotgun (WGS) entry which is preliminary data.</text>
</comment>
<evidence type="ECO:0000256" key="1">
    <source>
        <dbReference type="SAM" id="MobiDB-lite"/>
    </source>
</evidence>